<dbReference type="Proteomes" id="UP000254968">
    <property type="component" value="Unassembled WGS sequence"/>
</dbReference>
<feature type="compositionally biased region" description="Polar residues" evidence="1">
    <location>
        <begin position="1"/>
        <end position="10"/>
    </location>
</feature>
<dbReference type="EMBL" id="UGNV01000001">
    <property type="protein sequence ID" value="STX29218.1"/>
    <property type="molecule type" value="Genomic_DNA"/>
</dbReference>
<protein>
    <submittedName>
        <fullName evidence="2">Uncharacterized protein</fullName>
    </submittedName>
</protein>
<feature type="region of interest" description="Disordered" evidence="1">
    <location>
        <begin position="1"/>
        <end position="21"/>
    </location>
</feature>
<evidence type="ECO:0000256" key="1">
    <source>
        <dbReference type="SAM" id="MobiDB-lite"/>
    </source>
</evidence>
<proteinExistence type="predicted"/>
<keyword evidence="3" id="KW-1185">Reference proteome</keyword>
<sequence>MRNKGMSDNMNEMAEQGKKELKKSGKDWLDYVQSHPLQSMVFGVVIYFALKGMMHD</sequence>
<gene>
    <name evidence="2" type="ORF">NCTC13315_01756</name>
</gene>
<evidence type="ECO:0000313" key="3">
    <source>
        <dbReference type="Proteomes" id="UP000254968"/>
    </source>
</evidence>
<dbReference type="AlphaFoldDB" id="A0A378I213"/>
<accession>A0A378I213</accession>
<name>A0A378I213_9GAMM</name>
<organism evidence="2 3">
    <name type="scientific">Legionella beliardensis</name>
    <dbReference type="NCBI Taxonomy" id="91822"/>
    <lineage>
        <taxon>Bacteria</taxon>
        <taxon>Pseudomonadati</taxon>
        <taxon>Pseudomonadota</taxon>
        <taxon>Gammaproteobacteria</taxon>
        <taxon>Legionellales</taxon>
        <taxon>Legionellaceae</taxon>
        <taxon>Legionella</taxon>
    </lineage>
</organism>
<evidence type="ECO:0000313" key="2">
    <source>
        <dbReference type="EMBL" id="STX29218.1"/>
    </source>
</evidence>
<reference evidence="2 3" key="1">
    <citation type="submission" date="2018-06" db="EMBL/GenBank/DDBJ databases">
        <authorList>
            <consortium name="Pathogen Informatics"/>
            <person name="Doyle S."/>
        </authorList>
    </citation>
    <scope>NUCLEOTIDE SEQUENCE [LARGE SCALE GENOMIC DNA]</scope>
    <source>
        <strain evidence="2 3">NCTC13315</strain>
    </source>
</reference>